<evidence type="ECO:0000313" key="6">
    <source>
        <dbReference type="Proteomes" id="UP001500767"/>
    </source>
</evidence>
<dbReference type="Gene3D" id="1.10.260.40">
    <property type="entry name" value="lambda repressor-like DNA-binding domains"/>
    <property type="match status" value="1"/>
</dbReference>
<keyword evidence="1" id="KW-0805">Transcription regulation</keyword>
<accession>A0ABP6YCZ4</accession>
<keyword evidence="2 5" id="KW-0238">DNA-binding</keyword>
<dbReference type="InterPro" id="IPR028082">
    <property type="entry name" value="Peripla_BP_I"/>
</dbReference>
<organism evidence="5 6">
    <name type="scientific">Microlunatus spumicola</name>
    <dbReference type="NCBI Taxonomy" id="81499"/>
    <lineage>
        <taxon>Bacteria</taxon>
        <taxon>Bacillati</taxon>
        <taxon>Actinomycetota</taxon>
        <taxon>Actinomycetes</taxon>
        <taxon>Propionibacteriales</taxon>
        <taxon>Propionibacteriaceae</taxon>
        <taxon>Microlunatus</taxon>
    </lineage>
</organism>
<gene>
    <name evidence="5" type="ORF">GCM10022197_42270</name>
</gene>
<dbReference type="PROSITE" id="PS00356">
    <property type="entry name" value="HTH_LACI_1"/>
    <property type="match status" value="1"/>
</dbReference>
<evidence type="ECO:0000256" key="1">
    <source>
        <dbReference type="ARBA" id="ARBA00023015"/>
    </source>
</evidence>
<dbReference type="Pfam" id="PF13377">
    <property type="entry name" value="Peripla_BP_3"/>
    <property type="match status" value="1"/>
</dbReference>
<evidence type="ECO:0000256" key="2">
    <source>
        <dbReference type="ARBA" id="ARBA00023125"/>
    </source>
</evidence>
<dbReference type="PROSITE" id="PS50932">
    <property type="entry name" value="HTH_LACI_2"/>
    <property type="match status" value="1"/>
</dbReference>
<evidence type="ECO:0000256" key="3">
    <source>
        <dbReference type="ARBA" id="ARBA00023163"/>
    </source>
</evidence>
<dbReference type="SUPFAM" id="SSF47413">
    <property type="entry name" value="lambda repressor-like DNA-binding domains"/>
    <property type="match status" value="1"/>
</dbReference>
<dbReference type="InterPro" id="IPR010982">
    <property type="entry name" value="Lambda_DNA-bd_dom_sf"/>
</dbReference>
<evidence type="ECO:0000259" key="4">
    <source>
        <dbReference type="PROSITE" id="PS50932"/>
    </source>
</evidence>
<proteinExistence type="predicted"/>
<protein>
    <submittedName>
        <fullName evidence="5">LacI family DNA-binding transcriptional regulator</fullName>
    </submittedName>
</protein>
<dbReference type="PANTHER" id="PTHR30146:SF153">
    <property type="entry name" value="LACTOSE OPERON REPRESSOR"/>
    <property type="match status" value="1"/>
</dbReference>
<keyword evidence="6" id="KW-1185">Reference proteome</keyword>
<dbReference type="PANTHER" id="PTHR30146">
    <property type="entry name" value="LACI-RELATED TRANSCRIPTIONAL REPRESSOR"/>
    <property type="match status" value="1"/>
</dbReference>
<dbReference type="SMART" id="SM00354">
    <property type="entry name" value="HTH_LACI"/>
    <property type="match status" value="1"/>
</dbReference>
<dbReference type="Proteomes" id="UP001500767">
    <property type="component" value="Unassembled WGS sequence"/>
</dbReference>
<dbReference type="Pfam" id="PF00356">
    <property type="entry name" value="LacI"/>
    <property type="match status" value="1"/>
</dbReference>
<reference evidence="6" key="1">
    <citation type="journal article" date="2019" name="Int. J. Syst. Evol. Microbiol.">
        <title>The Global Catalogue of Microorganisms (GCM) 10K type strain sequencing project: providing services to taxonomists for standard genome sequencing and annotation.</title>
        <authorList>
            <consortium name="The Broad Institute Genomics Platform"/>
            <consortium name="The Broad Institute Genome Sequencing Center for Infectious Disease"/>
            <person name="Wu L."/>
            <person name="Ma J."/>
        </authorList>
    </citation>
    <scope>NUCLEOTIDE SEQUENCE [LARGE SCALE GENOMIC DNA]</scope>
    <source>
        <strain evidence="6">JCM 16540</strain>
    </source>
</reference>
<dbReference type="CDD" id="cd01392">
    <property type="entry name" value="HTH_LacI"/>
    <property type="match status" value="1"/>
</dbReference>
<dbReference type="GO" id="GO:0003677">
    <property type="term" value="F:DNA binding"/>
    <property type="evidence" value="ECO:0007669"/>
    <property type="project" value="UniProtKB-KW"/>
</dbReference>
<dbReference type="EMBL" id="BAAAYR010000007">
    <property type="protein sequence ID" value="GAA3580096.1"/>
    <property type="molecule type" value="Genomic_DNA"/>
</dbReference>
<evidence type="ECO:0000313" key="5">
    <source>
        <dbReference type="EMBL" id="GAA3580096.1"/>
    </source>
</evidence>
<keyword evidence="3" id="KW-0804">Transcription</keyword>
<sequence>MPSNPRPSTGRVTVAEIASSAGVSVATVSKVLNQRSDVAPETRARVKAVLAEQHYVPSTRTRNNAKARLPKRGGLIDIVFNDPGSPWAAEMIRGAEAAARAVRASIVVTALEPGPSGHQRWLDDMVARGSLGVILAVSNLSVDEQRAVGQLGVPAVLMDPVGDFESVLPALGSGNFGGAVAATQHLIDLGHRAIATVTGPMRYLASQARLAGYRAALERSGIPVRPELVRQGDFHYGSGVVGAAALLELPEPPTAVVAANDEQALGVYATAMGKGLRVPEDLSVVGFDDVPLSQWVLPPLTTVHQPIRELAQLATRSLLGLADGERVPLLGRIELPTTLVVRASTGPPPAGR</sequence>
<name>A0ABP6YCZ4_9ACTN</name>
<comment type="caution">
    <text evidence="5">The sequence shown here is derived from an EMBL/GenBank/DDBJ whole genome shotgun (WGS) entry which is preliminary data.</text>
</comment>
<dbReference type="SUPFAM" id="SSF53822">
    <property type="entry name" value="Periplasmic binding protein-like I"/>
    <property type="match status" value="1"/>
</dbReference>
<dbReference type="InterPro" id="IPR000843">
    <property type="entry name" value="HTH_LacI"/>
</dbReference>
<dbReference type="Gene3D" id="3.40.50.2300">
    <property type="match status" value="2"/>
</dbReference>
<feature type="domain" description="HTH lacI-type" evidence="4">
    <location>
        <begin position="12"/>
        <end position="66"/>
    </location>
</feature>
<dbReference type="RefSeq" id="WP_204912947.1">
    <property type="nucleotide sequence ID" value="NZ_BAAAYR010000007.1"/>
</dbReference>
<dbReference type="InterPro" id="IPR046335">
    <property type="entry name" value="LacI/GalR-like_sensor"/>
</dbReference>